<evidence type="ECO:0000313" key="2">
    <source>
        <dbReference type="Proteomes" id="UP001492380"/>
    </source>
</evidence>
<accession>A0ABR1YI36</accession>
<dbReference type="Proteomes" id="UP001492380">
    <property type="component" value="Unassembled WGS sequence"/>
</dbReference>
<gene>
    <name evidence="1" type="ORF">HDK90DRAFT_325851</name>
</gene>
<evidence type="ECO:0000313" key="1">
    <source>
        <dbReference type="EMBL" id="KAK8230580.1"/>
    </source>
</evidence>
<proteinExistence type="predicted"/>
<comment type="caution">
    <text evidence="1">The sequence shown here is derived from an EMBL/GenBank/DDBJ whole genome shotgun (WGS) entry which is preliminary data.</text>
</comment>
<name>A0ABR1YI36_9PEZI</name>
<sequence length="191" mass="21058">MLFVSPPLRGLGLPRPRTSSTLPPLTAPYRRAFAPVVRVVLLLAVHGGHRRRNVWRHAAVCDVVRRRRVAAAVDLELLVLMGLIDGGSSGGWRAWSAVVCRSGRRRRLRKGRRAVLWMSWCWGSTNGTSSVFVGAGHGGRCVWMEMLCRNDGRMFKSFYCVCCSTGLGNDVGVCGKMSEDCPSVVRGTWSL</sequence>
<reference evidence="1 2" key="1">
    <citation type="submission" date="2024-04" db="EMBL/GenBank/DDBJ databases">
        <title>Phyllosticta paracitricarpa is synonymous to the EU quarantine fungus P. citricarpa based on phylogenomic analyses.</title>
        <authorList>
            <consortium name="Lawrence Berkeley National Laboratory"/>
            <person name="Van Ingen-Buijs V.A."/>
            <person name="Van Westerhoven A.C."/>
            <person name="Haridas S."/>
            <person name="Skiadas P."/>
            <person name="Martin F."/>
            <person name="Groenewald J.Z."/>
            <person name="Crous P.W."/>
            <person name="Seidl M.F."/>
        </authorList>
    </citation>
    <scope>NUCLEOTIDE SEQUENCE [LARGE SCALE GENOMIC DNA]</scope>
    <source>
        <strain evidence="1 2">CBS 123374</strain>
    </source>
</reference>
<protein>
    <submittedName>
        <fullName evidence="1">Uncharacterized protein</fullName>
    </submittedName>
</protein>
<dbReference type="EMBL" id="JBBWRZ010000008">
    <property type="protein sequence ID" value="KAK8230580.1"/>
    <property type="molecule type" value="Genomic_DNA"/>
</dbReference>
<keyword evidence="2" id="KW-1185">Reference proteome</keyword>
<organism evidence="1 2">
    <name type="scientific">Phyllosticta capitalensis</name>
    <dbReference type="NCBI Taxonomy" id="121624"/>
    <lineage>
        <taxon>Eukaryota</taxon>
        <taxon>Fungi</taxon>
        <taxon>Dikarya</taxon>
        <taxon>Ascomycota</taxon>
        <taxon>Pezizomycotina</taxon>
        <taxon>Dothideomycetes</taxon>
        <taxon>Dothideomycetes incertae sedis</taxon>
        <taxon>Botryosphaeriales</taxon>
        <taxon>Phyllostictaceae</taxon>
        <taxon>Phyllosticta</taxon>
    </lineage>
</organism>